<evidence type="ECO:0000313" key="3">
    <source>
        <dbReference type="EMBL" id="GGR43569.1"/>
    </source>
</evidence>
<feature type="compositionally biased region" description="Low complexity" evidence="1">
    <location>
        <begin position="1"/>
        <end position="19"/>
    </location>
</feature>
<reference evidence="3 6" key="1">
    <citation type="journal article" date="2014" name="Int. J. Syst. Evol. Microbiol.">
        <title>Complete genome sequence of Corynebacterium casei LMG S-19264T (=DSM 44701T), isolated from a smear-ripened cheese.</title>
        <authorList>
            <consortium name="US DOE Joint Genome Institute (JGI-PGF)"/>
            <person name="Walter F."/>
            <person name="Albersmeier A."/>
            <person name="Kalinowski J."/>
            <person name="Ruckert C."/>
        </authorList>
    </citation>
    <scope>NUCLEOTIDE SEQUENCE [LARGE SCALE GENOMIC DNA]</scope>
    <source>
        <strain evidence="3 6">JCM 4205</strain>
    </source>
</reference>
<gene>
    <name evidence="4" type="ORF">CP977_27190</name>
    <name evidence="3" type="ORF">GCM10010497_53840</name>
</gene>
<keyword evidence="5" id="KW-1185">Reference proteome</keyword>
<dbReference type="InterPro" id="IPR025331">
    <property type="entry name" value="TNT"/>
</dbReference>
<dbReference type="GO" id="GO:0050135">
    <property type="term" value="F:NADP+ nucleosidase activity"/>
    <property type="evidence" value="ECO:0007669"/>
    <property type="project" value="InterPro"/>
</dbReference>
<dbReference type="PANTHER" id="PTHR42059:SF1">
    <property type="entry name" value="TNT DOMAIN-CONTAINING PROTEIN"/>
    <property type="match status" value="1"/>
</dbReference>
<evidence type="ECO:0000313" key="5">
    <source>
        <dbReference type="Proteomes" id="UP000326029"/>
    </source>
</evidence>
<reference evidence="3" key="3">
    <citation type="submission" date="2023-08" db="EMBL/GenBank/DDBJ databases">
        <authorList>
            <person name="Sun Q."/>
            <person name="Ohkuma M."/>
        </authorList>
    </citation>
    <scope>NUCLEOTIDE SEQUENCE</scope>
    <source>
        <strain evidence="3">JCM 4205</strain>
    </source>
</reference>
<feature type="domain" description="TNT" evidence="2">
    <location>
        <begin position="154"/>
        <end position="257"/>
    </location>
</feature>
<evidence type="ECO:0000256" key="1">
    <source>
        <dbReference type="SAM" id="MobiDB-lite"/>
    </source>
</evidence>
<reference evidence="4 5" key="2">
    <citation type="submission" date="2017-09" db="EMBL/GenBank/DDBJ databases">
        <authorList>
            <person name="Lee N."/>
            <person name="Cho B.-K."/>
        </authorList>
    </citation>
    <scope>NUCLEOTIDE SEQUENCE [LARGE SCALE GENOMIC DNA]</scope>
    <source>
        <strain evidence="4 5">ATCC 19740</strain>
    </source>
</reference>
<proteinExistence type="predicted"/>
<dbReference type="Proteomes" id="UP000326029">
    <property type="component" value="Chromosome"/>
</dbReference>
<dbReference type="InterPro" id="IPR053024">
    <property type="entry name" value="Fungal_surface_NADase"/>
</dbReference>
<dbReference type="AlphaFoldDB" id="A0AAV4KRX0"/>
<dbReference type="Proteomes" id="UP000642014">
    <property type="component" value="Unassembled WGS sequence"/>
</dbReference>
<dbReference type="Pfam" id="PF14021">
    <property type="entry name" value="TNT"/>
    <property type="match status" value="1"/>
</dbReference>
<feature type="region of interest" description="Disordered" evidence="1">
    <location>
        <begin position="62"/>
        <end position="103"/>
    </location>
</feature>
<evidence type="ECO:0000259" key="2">
    <source>
        <dbReference type="Pfam" id="PF14021"/>
    </source>
</evidence>
<name>A0AAV4KRX0_9ACTN</name>
<accession>A0AAV4KRX0</accession>
<organism evidence="3 6">
    <name type="scientific">Streptomyces cinereoruber</name>
    <dbReference type="NCBI Taxonomy" id="67260"/>
    <lineage>
        <taxon>Bacteria</taxon>
        <taxon>Bacillati</taxon>
        <taxon>Actinomycetota</taxon>
        <taxon>Actinomycetes</taxon>
        <taxon>Kitasatosporales</taxon>
        <taxon>Streptomycetaceae</taxon>
        <taxon>Streptomyces</taxon>
    </lineage>
</organism>
<sequence length="259" mass="28135">MAGFHPRPSLTPRTRSTTLCRATDHPSQGDLRVEHSRTVPRIRAVLAAMGVTAALTAAPAAQAAPVESAGKHRPAPCTGEFRGDARLGPQHLPNKRQEPVGPLLDGYHRTGKLSPAAFLKKYWEGPADTGGWKYPPNDGFGEVNGEVDKAPELLVKGEHLDRFGSEFGGYLAPAGDAYAERALPPQNLNTRDAAFPCDYHVYEVTRAFVVWEGSIAPWFEQPGGGRQIKLDPAFLDPGEGQRLNVKWLLDNGYLVRVPA</sequence>
<dbReference type="EMBL" id="CP023693">
    <property type="protein sequence ID" value="QEV35404.1"/>
    <property type="molecule type" value="Genomic_DNA"/>
</dbReference>
<evidence type="ECO:0000313" key="6">
    <source>
        <dbReference type="Proteomes" id="UP000642014"/>
    </source>
</evidence>
<dbReference type="EMBL" id="BMSJ01000011">
    <property type="protein sequence ID" value="GGR43569.1"/>
    <property type="molecule type" value="Genomic_DNA"/>
</dbReference>
<protein>
    <submittedName>
        <fullName evidence="4">DUF4237 domain-containing protein</fullName>
    </submittedName>
</protein>
<feature type="region of interest" description="Disordered" evidence="1">
    <location>
        <begin position="1"/>
        <end position="33"/>
    </location>
</feature>
<evidence type="ECO:0000313" key="4">
    <source>
        <dbReference type="EMBL" id="QEV35404.1"/>
    </source>
</evidence>
<dbReference type="PANTHER" id="PTHR42059">
    <property type="entry name" value="TNT DOMAIN-CONTAINING PROTEIN"/>
    <property type="match status" value="1"/>
</dbReference>